<name>A0A2Z4JRZ9_9BURK</name>
<reference evidence="2" key="1">
    <citation type="submission" date="2018-06" db="EMBL/GenBank/DDBJ databases">
        <title>Description of a new Polynucleobacter species.</title>
        <authorList>
            <person name="Hahn M.W."/>
        </authorList>
    </citation>
    <scope>NUCLEOTIDE SEQUENCE [LARGE SCALE GENOMIC DNA]</scope>
    <source>
        <strain evidence="2">MG-25-Pas1-D2</strain>
    </source>
</reference>
<evidence type="ECO:0000313" key="1">
    <source>
        <dbReference type="EMBL" id="AWW49429.1"/>
    </source>
</evidence>
<organism evidence="1 2">
    <name type="scientific">Polynucleobacter paneuropaeus</name>
    <dbReference type="NCBI Taxonomy" id="2527775"/>
    <lineage>
        <taxon>Bacteria</taxon>
        <taxon>Pseudomonadati</taxon>
        <taxon>Pseudomonadota</taxon>
        <taxon>Betaproteobacteria</taxon>
        <taxon>Burkholderiales</taxon>
        <taxon>Burkholderiaceae</taxon>
        <taxon>Polynucleobacter</taxon>
    </lineage>
</organism>
<dbReference type="AlphaFoldDB" id="A0A2Z4JRZ9"/>
<gene>
    <name evidence="1" type="ORF">Pas1_02955</name>
</gene>
<proteinExistence type="predicted"/>
<dbReference type="Proteomes" id="UP000248592">
    <property type="component" value="Chromosome"/>
</dbReference>
<sequence length="272" mass="29114">MKFHIQSFLVTSLALALISVGQAQTVNPMPTVNDNWRFAGTISGWVPASWVTTSVGKYSATSDTSMNQNLNNTGSVGMFTLEAHKGNWGLMGDLVYWQFSGSGGATYYTRRPGDGSLYGGYNAQQTQTMLTMAGTYTVLSTPSVYLDGLLGARYISSTTTLTSNFIVDSAGGRTATATNYPSYTNQTTDPVIGFKGRARIMDSSWFIPYYADAGKGPGSNNGTWQALIGVGDAFSWGDITLAYRAMGFHLKATNGNTNYTNAGPQLSATINF</sequence>
<accession>A0A2Z4JRZ9</accession>
<dbReference type="RefSeq" id="WP_112294442.1">
    <property type="nucleotide sequence ID" value="NZ_CBCSBS010000001.1"/>
</dbReference>
<dbReference type="EMBL" id="CP030085">
    <property type="protein sequence ID" value="AWW49429.1"/>
    <property type="molecule type" value="Genomic_DNA"/>
</dbReference>
<protein>
    <submittedName>
        <fullName evidence="1">Uncharacterized protein</fullName>
    </submittedName>
</protein>
<evidence type="ECO:0000313" key="2">
    <source>
        <dbReference type="Proteomes" id="UP000248592"/>
    </source>
</evidence>